<organism evidence="2">
    <name type="scientific">Anguilla anguilla</name>
    <name type="common">European freshwater eel</name>
    <name type="synonym">Muraena anguilla</name>
    <dbReference type="NCBI Taxonomy" id="7936"/>
    <lineage>
        <taxon>Eukaryota</taxon>
        <taxon>Metazoa</taxon>
        <taxon>Chordata</taxon>
        <taxon>Craniata</taxon>
        <taxon>Vertebrata</taxon>
        <taxon>Euteleostomi</taxon>
        <taxon>Actinopterygii</taxon>
        <taxon>Neopterygii</taxon>
        <taxon>Teleostei</taxon>
        <taxon>Anguilliformes</taxon>
        <taxon>Anguillidae</taxon>
        <taxon>Anguilla</taxon>
    </lineage>
</organism>
<evidence type="ECO:0000313" key="2">
    <source>
        <dbReference type="EMBL" id="JAH40362.1"/>
    </source>
</evidence>
<accession>A0A0E9SGJ8</accession>
<name>A0A0E9SGJ8_ANGAN</name>
<dbReference type="AlphaFoldDB" id="A0A0E9SGJ8"/>
<keyword evidence="1" id="KW-0812">Transmembrane</keyword>
<proteinExistence type="predicted"/>
<sequence>MVLFLKDCTSFRVYCLLYGLLLMFLSVHTIQ</sequence>
<evidence type="ECO:0000256" key="1">
    <source>
        <dbReference type="SAM" id="Phobius"/>
    </source>
</evidence>
<feature type="transmembrane region" description="Helical" evidence="1">
    <location>
        <begin position="12"/>
        <end position="30"/>
    </location>
</feature>
<reference evidence="2" key="1">
    <citation type="submission" date="2014-11" db="EMBL/GenBank/DDBJ databases">
        <authorList>
            <person name="Amaro Gonzalez C."/>
        </authorList>
    </citation>
    <scope>NUCLEOTIDE SEQUENCE</scope>
</reference>
<reference evidence="2" key="2">
    <citation type="journal article" date="2015" name="Fish Shellfish Immunol.">
        <title>Early steps in the European eel (Anguilla anguilla)-Vibrio vulnificus interaction in the gills: Role of the RtxA13 toxin.</title>
        <authorList>
            <person name="Callol A."/>
            <person name="Pajuelo D."/>
            <person name="Ebbesson L."/>
            <person name="Teles M."/>
            <person name="MacKenzie S."/>
            <person name="Amaro C."/>
        </authorList>
    </citation>
    <scope>NUCLEOTIDE SEQUENCE</scope>
</reference>
<keyword evidence="1" id="KW-1133">Transmembrane helix</keyword>
<dbReference type="EMBL" id="GBXM01068215">
    <property type="protein sequence ID" value="JAH40362.1"/>
    <property type="molecule type" value="Transcribed_RNA"/>
</dbReference>
<protein>
    <submittedName>
        <fullName evidence="2">Uncharacterized protein</fullName>
    </submittedName>
</protein>
<keyword evidence="1" id="KW-0472">Membrane</keyword>